<evidence type="ECO:0000313" key="14">
    <source>
        <dbReference type="Proteomes" id="UP000001646"/>
    </source>
</evidence>
<dbReference type="SUPFAM" id="SSF54980">
    <property type="entry name" value="EF-G C-terminal domain-like"/>
    <property type="match status" value="2"/>
</dbReference>
<dbReference type="AlphaFoldDB" id="G1KFW0"/>
<organism evidence="13 14">
    <name type="scientific">Anolis carolinensis</name>
    <name type="common">Green anole</name>
    <name type="synonym">American chameleon</name>
    <dbReference type="NCBI Taxonomy" id="28377"/>
    <lineage>
        <taxon>Eukaryota</taxon>
        <taxon>Metazoa</taxon>
        <taxon>Chordata</taxon>
        <taxon>Craniata</taxon>
        <taxon>Vertebrata</taxon>
        <taxon>Euteleostomi</taxon>
        <taxon>Lepidosauria</taxon>
        <taxon>Squamata</taxon>
        <taxon>Bifurcata</taxon>
        <taxon>Unidentata</taxon>
        <taxon>Episquamata</taxon>
        <taxon>Toxicofera</taxon>
        <taxon>Iguania</taxon>
        <taxon>Dactyloidae</taxon>
        <taxon>Anolis</taxon>
    </lineage>
</organism>
<evidence type="ECO:0000256" key="8">
    <source>
        <dbReference type="ARBA" id="ARBA00023128"/>
    </source>
</evidence>
<evidence type="ECO:0000256" key="1">
    <source>
        <dbReference type="ARBA" id="ARBA00004173"/>
    </source>
</evidence>
<dbReference type="CDD" id="cd16262">
    <property type="entry name" value="EFG_III"/>
    <property type="match status" value="1"/>
</dbReference>
<keyword evidence="6 11" id="KW-0648">Protein biosynthesis</keyword>
<dbReference type="FunFam" id="3.30.70.870:FF:000008">
    <property type="entry name" value="Elongation factor G, mitochondrial"/>
    <property type="match status" value="1"/>
</dbReference>
<dbReference type="RefSeq" id="XP_003218219.1">
    <property type="nucleotide sequence ID" value="XM_003218171.3"/>
</dbReference>
<evidence type="ECO:0000256" key="10">
    <source>
        <dbReference type="ARBA" id="ARBA00049117"/>
    </source>
</evidence>
<evidence type="ECO:0000256" key="6">
    <source>
        <dbReference type="ARBA" id="ARBA00022917"/>
    </source>
</evidence>
<dbReference type="InterPro" id="IPR031157">
    <property type="entry name" value="G_TR_CS"/>
</dbReference>
<protein>
    <recommendedName>
        <fullName evidence="11">Elongation factor G, mitochondrial</fullName>
        <shortName evidence="11">EF-Gmt</shortName>
    </recommendedName>
    <alternativeName>
        <fullName evidence="11">Elongation factor G 1, mitochondrial</fullName>
        <shortName evidence="11">mEF-G 1</shortName>
    </alternativeName>
    <alternativeName>
        <fullName evidence="11">Elongation factor G1</fullName>
    </alternativeName>
</protein>
<dbReference type="Gene3D" id="3.30.70.240">
    <property type="match status" value="1"/>
</dbReference>
<evidence type="ECO:0000259" key="12">
    <source>
        <dbReference type="PROSITE" id="PS51722"/>
    </source>
</evidence>
<dbReference type="CDD" id="cd04091">
    <property type="entry name" value="mtEFG1_II_like"/>
    <property type="match status" value="1"/>
</dbReference>
<dbReference type="FunFam" id="3.30.70.240:FF:000001">
    <property type="entry name" value="Elongation factor G"/>
    <property type="match status" value="1"/>
</dbReference>
<dbReference type="Gene3D" id="3.40.50.300">
    <property type="entry name" value="P-loop containing nucleotide triphosphate hydrolases"/>
    <property type="match status" value="1"/>
</dbReference>
<dbReference type="InterPro" id="IPR041095">
    <property type="entry name" value="EFG_II"/>
</dbReference>
<dbReference type="SMART" id="SM00889">
    <property type="entry name" value="EFG_IV"/>
    <property type="match status" value="1"/>
</dbReference>
<dbReference type="SUPFAM" id="SSF52540">
    <property type="entry name" value="P-loop containing nucleoside triphosphate hydrolases"/>
    <property type="match status" value="1"/>
</dbReference>
<feature type="domain" description="Tr-type G" evidence="12">
    <location>
        <begin position="33"/>
        <end position="310"/>
    </location>
</feature>
<dbReference type="Bgee" id="ENSACAG00000006829">
    <property type="expression patterns" value="Expressed in kidney and 13 other cell types or tissues"/>
</dbReference>
<comment type="function">
    <text evidence="11">Mitochondrial GTPase that catalyzes the GTP-dependent ribosomal translocation step during translation elongation. During this step, the ribosome changes from the pre-translocational (PRE) to the post-translocational (POST) state as the newly formed A-site-bound peptidyl-tRNA and P-site-bound deacylated tRNA move to the P and E sites, respectively. Catalyzes the coordinated movement of the two tRNA molecules, the mRNA and conformational changes in the ribosome. Does not mediate the disassembly of ribosomes from messenger RNA at the termination of mitochondrial protein biosynthesis.</text>
</comment>
<proteinExistence type="inferred from homology"/>
<gene>
    <name evidence="11 13" type="primary">GFM1</name>
    <name evidence="11" type="synonym">EFG1</name>
</gene>
<dbReference type="HAMAP" id="MF_00054_B">
    <property type="entry name" value="EF_G_EF_2_B"/>
    <property type="match status" value="1"/>
</dbReference>
<dbReference type="Pfam" id="PF00679">
    <property type="entry name" value="EFG_C"/>
    <property type="match status" value="1"/>
</dbReference>
<keyword evidence="7" id="KW-0809">Transit peptide</keyword>
<comment type="catalytic activity">
    <reaction evidence="10">
        <text>GTP + H2O = GDP + phosphate + H(+)</text>
        <dbReference type="Rhea" id="RHEA:19669"/>
        <dbReference type="ChEBI" id="CHEBI:15377"/>
        <dbReference type="ChEBI" id="CHEBI:15378"/>
        <dbReference type="ChEBI" id="CHEBI:37565"/>
        <dbReference type="ChEBI" id="CHEBI:43474"/>
        <dbReference type="ChEBI" id="CHEBI:58189"/>
    </reaction>
    <physiologicalReaction direction="left-to-right" evidence="10">
        <dbReference type="Rhea" id="RHEA:19670"/>
    </physiologicalReaction>
</comment>
<dbReference type="PRINTS" id="PR00315">
    <property type="entry name" value="ELONGATNFCT"/>
</dbReference>
<dbReference type="CTD" id="85476"/>
<feature type="binding site" evidence="11">
    <location>
        <begin position="109"/>
        <end position="113"/>
    </location>
    <ligand>
        <name>GTP</name>
        <dbReference type="ChEBI" id="CHEBI:37565"/>
    </ligand>
</feature>
<dbReference type="GO" id="GO:0003746">
    <property type="term" value="F:translation elongation factor activity"/>
    <property type="evidence" value="ECO:0000318"/>
    <property type="project" value="GO_Central"/>
</dbReference>
<dbReference type="GeneID" id="100557419"/>
<evidence type="ECO:0000256" key="9">
    <source>
        <dbReference type="ARBA" id="ARBA00023134"/>
    </source>
</evidence>
<comment type="similarity">
    <text evidence="2">Belongs to the TRAFAC class translation factor GTPase superfamily. Classic translation factor GTPase family. EF-G/EF-2 subfamily.</text>
</comment>
<dbReference type="FunFam" id="3.30.230.10:FF:000003">
    <property type="entry name" value="Elongation factor G"/>
    <property type="match status" value="1"/>
</dbReference>
<name>G1KFW0_ANOCA</name>
<comment type="similarity">
    <text evidence="11">Belongs to the GTP-binding elongation factor family. EF-G/EF-2 subfamily.</text>
</comment>
<dbReference type="InParanoid" id="G1KFW0"/>
<evidence type="ECO:0000256" key="11">
    <source>
        <dbReference type="HAMAP-Rule" id="MF_03061"/>
    </source>
</evidence>
<dbReference type="UniPathway" id="UPA00345"/>
<dbReference type="InterPro" id="IPR020568">
    <property type="entry name" value="Ribosomal_Su5_D2-typ_SF"/>
</dbReference>
<keyword evidence="4 11" id="KW-0251">Elongation factor</keyword>
<keyword evidence="14" id="KW-1185">Reference proteome</keyword>
<evidence type="ECO:0000256" key="2">
    <source>
        <dbReference type="ARBA" id="ARBA00005870"/>
    </source>
</evidence>
<reference evidence="13 14" key="1">
    <citation type="submission" date="2009-12" db="EMBL/GenBank/DDBJ databases">
        <title>The Genome Sequence of Anolis carolinensis (Green Anole Lizard).</title>
        <authorList>
            <consortium name="The Genome Sequencing Platform"/>
            <person name="Di Palma F."/>
            <person name="Alfoldi J."/>
            <person name="Heiman D."/>
            <person name="Young S."/>
            <person name="Grabherr M."/>
            <person name="Johnson J."/>
            <person name="Lander E.S."/>
            <person name="Lindblad-Toh K."/>
        </authorList>
    </citation>
    <scope>NUCLEOTIDE SEQUENCE [LARGE SCALE GENOMIC DNA]</scope>
    <source>
        <strain evidence="13 14">JBL SC #1</strain>
    </source>
</reference>
<dbReference type="SMART" id="SM00838">
    <property type="entry name" value="EFG_C"/>
    <property type="match status" value="1"/>
</dbReference>
<dbReference type="Gene3D" id="3.30.70.870">
    <property type="entry name" value="Elongation Factor G (Translational Gtpase), domain 3"/>
    <property type="match status" value="1"/>
</dbReference>
<dbReference type="InterPro" id="IPR014721">
    <property type="entry name" value="Ribsml_uS5_D2-typ_fold_subgr"/>
</dbReference>
<comment type="subcellular location">
    <subcellularLocation>
        <location evidence="1 11">Mitochondrion</location>
    </subcellularLocation>
</comment>
<dbReference type="InterPro" id="IPR000640">
    <property type="entry name" value="EFG_V-like"/>
</dbReference>
<dbReference type="Proteomes" id="UP000001646">
    <property type="component" value="Chromosome 3"/>
</dbReference>
<dbReference type="NCBIfam" id="NF009381">
    <property type="entry name" value="PRK12740.1-5"/>
    <property type="match status" value="1"/>
</dbReference>
<dbReference type="PROSITE" id="PS00301">
    <property type="entry name" value="G_TR_1"/>
    <property type="match status" value="1"/>
</dbReference>
<keyword evidence="5" id="KW-0378">Hydrolase</keyword>
<dbReference type="Pfam" id="PF14492">
    <property type="entry name" value="EFG_III"/>
    <property type="match status" value="1"/>
</dbReference>
<dbReference type="eggNOG" id="KOG0465">
    <property type="taxonomic scope" value="Eukaryota"/>
</dbReference>
<keyword evidence="9 11" id="KW-0342">GTP-binding</keyword>
<feature type="binding site" evidence="11">
    <location>
        <begin position="42"/>
        <end position="49"/>
    </location>
    <ligand>
        <name>GTP</name>
        <dbReference type="ChEBI" id="CHEBI:37565"/>
    </ligand>
</feature>
<dbReference type="KEGG" id="acs:100557419"/>
<dbReference type="PANTHER" id="PTHR43636:SF2">
    <property type="entry name" value="ELONGATION FACTOR G, MITOCHONDRIAL"/>
    <property type="match status" value="1"/>
</dbReference>
<dbReference type="Pfam" id="PF03764">
    <property type="entry name" value="EFG_IV"/>
    <property type="match status" value="1"/>
</dbReference>
<dbReference type="SUPFAM" id="SSF54211">
    <property type="entry name" value="Ribosomal protein S5 domain 2-like"/>
    <property type="match status" value="1"/>
</dbReference>
<dbReference type="CDD" id="cd01434">
    <property type="entry name" value="EFG_mtEFG1_IV"/>
    <property type="match status" value="1"/>
</dbReference>
<dbReference type="CDD" id="cd01886">
    <property type="entry name" value="EF-G"/>
    <property type="match status" value="1"/>
</dbReference>
<keyword evidence="8 11" id="KW-0496">Mitochondrion</keyword>
<accession>G1KFW0</accession>
<dbReference type="InterPro" id="IPR009000">
    <property type="entry name" value="Transl_B-barrel_sf"/>
</dbReference>
<dbReference type="FunCoup" id="G1KFW0">
    <property type="interactions" value="737"/>
</dbReference>
<dbReference type="Ensembl" id="ENSACAT00000006897.4">
    <property type="protein sequence ID" value="ENSACAP00000006751.3"/>
    <property type="gene ID" value="ENSACAG00000006829.4"/>
</dbReference>
<dbReference type="GeneTree" id="ENSGT00550000074911"/>
<dbReference type="PROSITE" id="PS51722">
    <property type="entry name" value="G_TR_2"/>
    <property type="match status" value="1"/>
</dbReference>
<dbReference type="NCBIfam" id="TIGR00231">
    <property type="entry name" value="small_GTP"/>
    <property type="match status" value="1"/>
</dbReference>
<dbReference type="GO" id="GO:0070125">
    <property type="term" value="P:mitochondrial translational elongation"/>
    <property type="evidence" value="ECO:0000318"/>
    <property type="project" value="GO_Central"/>
</dbReference>
<dbReference type="Pfam" id="PF03144">
    <property type="entry name" value="GTP_EFTU_D2"/>
    <property type="match status" value="1"/>
</dbReference>
<comment type="pathway">
    <text evidence="11">Protein biosynthesis; polypeptide chain elongation.</text>
</comment>
<evidence type="ECO:0000313" key="13">
    <source>
        <dbReference type="Ensembl" id="ENSACAP00000006751.3"/>
    </source>
</evidence>
<dbReference type="InterPro" id="IPR047872">
    <property type="entry name" value="EFG_IV"/>
</dbReference>
<dbReference type="SUPFAM" id="SSF50447">
    <property type="entry name" value="Translation proteins"/>
    <property type="match status" value="1"/>
</dbReference>
<dbReference type="InterPro" id="IPR009022">
    <property type="entry name" value="EFG_III"/>
</dbReference>
<keyword evidence="3 11" id="KW-0547">Nucleotide-binding</keyword>
<dbReference type="InterPro" id="IPR005225">
    <property type="entry name" value="Small_GTP-bd"/>
</dbReference>
<dbReference type="FunFam" id="2.40.30.10:FF:000022">
    <property type="entry name" value="Elongation factor G, mitochondrial"/>
    <property type="match status" value="1"/>
</dbReference>
<dbReference type="InterPro" id="IPR000795">
    <property type="entry name" value="T_Tr_GTP-bd_dom"/>
</dbReference>
<dbReference type="InterPro" id="IPR035649">
    <property type="entry name" value="EFG_V"/>
</dbReference>
<dbReference type="HOGENOM" id="CLU_002794_4_0_1"/>
<feature type="binding site" evidence="11">
    <location>
        <begin position="163"/>
        <end position="166"/>
    </location>
    <ligand>
        <name>GTP</name>
        <dbReference type="ChEBI" id="CHEBI:37565"/>
    </ligand>
</feature>
<dbReference type="InterPro" id="IPR005517">
    <property type="entry name" value="Transl_elong_EFG/EF2_IV"/>
</dbReference>
<dbReference type="NCBIfam" id="TIGR00484">
    <property type="entry name" value="EF-G"/>
    <property type="match status" value="1"/>
</dbReference>
<dbReference type="OrthoDB" id="198619at2759"/>
<dbReference type="InterPro" id="IPR027417">
    <property type="entry name" value="P-loop_NTPase"/>
</dbReference>
<reference evidence="13" key="3">
    <citation type="submission" date="2025-09" db="UniProtKB">
        <authorList>
            <consortium name="Ensembl"/>
        </authorList>
    </citation>
    <scope>IDENTIFICATION</scope>
</reference>
<dbReference type="CDD" id="cd04097">
    <property type="entry name" value="mtEFG1_C"/>
    <property type="match status" value="1"/>
</dbReference>
<dbReference type="Pfam" id="PF00009">
    <property type="entry name" value="GTP_EFTU"/>
    <property type="match status" value="1"/>
</dbReference>
<dbReference type="FunFam" id="3.40.50.300:FF:000539">
    <property type="entry name" value="Elongation factor G, mitochondrial"/>
    <property type="match status" value="1"/>
</dbReference>
<evidence type="ECO:0000256" key="7">
    <source>
        <dbReference type="ARBA" id="ARBA00022946"/>
    </source>
</evidence>
<dbReference type="Gene3D" id="2.40.30.10">
    <property type="entry name" value="Translation factors"/>
    <property type="match status" value="1"/>
</dbReference>
<dbReference type="PANTHER" id="PTHR43636">
    <property type="entry name" value="ELONGATION FACTOR G, MITOCHONDRIAL"/>
    <property type="match status" value="1"/>
</dbReference>
<dbReference type="InterPro" id="IPR035647">
    <property type="entry name" value="EFG_III/V"/>
</dbReference>
<dbReference type="GO" id="GO:0005525">
    <property type="term" value="F:GTP binding"/>
    <property type="evidence" value="ECO:0007669"/>
    <property type="project" value="UniProtKB-UniRule"/>
</dbReference>
<dbReference type="STRING" id="28377.ENSACAP00000006751"/>
<dbReference type="GO" id="GO:0005739">
    <property type="term" value="C:mitochondrion"/>
    <property type="evidence" value="ECO:0000318"/>
    <property type="project" value="GO_Central"/>
</dbReference>
<evidence type="ECO:0000256" key="3">
    <source>
        <dbReference type="ARBA" id="ARBA00022741"/>
    </source>
</evidence>
<sequence>MLRWRRLWGSVLPGQQLYLDSCRWCSSGITPNEKIRNIGISAHIDSGKTTLTERILFYTGRIAQMHEVKGKDGVGAVMDSMELERQRGITIQSAATYTMWKDTNINIIDTPGHVDFTIEVERALRVLDGAILVLCAVGGVQCQTMTVNRQMKRYNVPFLTFINKLDRMGSSPRRALQQLRSKLNHNAAFIQIPMGLEGDFRGIIDLVEEKAIYFDGDFGQIVKYDEIPLEFRAESVDRRQELIECVANIDEQLGELFLEEKIPTVADLKSAVRRTTLSKSFTPVLVGSALKNKGVQPLLDAVLEYLPNPAEVQNYALYNQEDSQEKSKILLGSVRDNSLPFVGLAFKLEAGRFGQLTYVRVYQGMLKKSDYIYNTRTGKRVRVQRLVRMHADMMEDVEEVYTGDICALFGIDCASGDTFTDKSSTDLSMESIHVPDPVISVAMKPINKNDLDKFSKGINRFTREDPTFRVHFDTESKETIVSGMGELHLEIYAQRMEREYACPCVTGKPKVAFRESILAAVPFEFTHKRQSGGAGQYGKVIGFVEPLEPENYTKLEFEDRTVGTNIPKQFVPAIEKGFRDACEKGPLTGHKISGIRFVLEDGASHMVDSNEISFIRAGEGALKQVMEDATVCILEPIMSVEIVAPTEFQGAVISGVNRRHGIVTGQDGAEGYFTLYADVPLNNMFGYATELRSSTEGKGEYTMEYSRYHPCLPTVQEELVNRYLEATGQLSGKKGKAKS</sequence>
<dbReference type="InterPro" id="IPR004161">
    <property type="entry name" value="EFTu-like_2"/>
</dbReference>
<evidence type="ECO:0000256" key="5">
    <source>
        <dbReference type="ARBA" id="ARBA00022801"/>
    </source>
</evidence>
<dbReference type="InterPro" id="IPR004540">
    <property type="entry name" value="Transl_elong_EFG/EF2"/>
</dbReference>
<dbReference type="Gene3D" id="3.30.230.10">
    <property type="match status" value="1"/>
</dbReference>
<evidence type="ECO:0000256" key="4">
    <source>
        <dbReference type="ARBA" id="ARBA00022768"/>
    </source>
</evidence>
<reference evidence="13" key="2">
    <citation type="submission" date="2025-08" db="UniProtKB">
        <authorList>
            <consortium name="Ensembl"/>
        </authorList>
    </citation>
    <scope>IDENTIFICATION</scope>
</reference>
<dbReference type="GO" id="GO:0003924">
    <property type="term" value="F:GTPase activity"/>
    <property type="evidence" value="ECO:0000318"/>
    <property type="project" value="GO_Central"/>
</dbReference>